<keyword evidence="4" id="KW-1003">Cell membrane</keyword>
<keyword evidence="8" id="KW-0378">Hydrolase</keyword>
<feature type="transmembrane region" description="Helical" evidence="13">
    <location>
        <begin position="176"/>
        <end position="196"/>
    </location>
</feature>
<proteinExistence type="inferred from homology"/>
<evidence type="ECO:0000256" key="4">
    <source>
        <dbReference type="ARBA" id="ARBA00022475"/>
    </source>
</evidence>
<keyword evidence="7" id="KW-0479">Metal-binding</keyword>
<dbReference type="Pfam" id="PF02163">
    <property type="entry name" value="Peptidase_M50"/>
    <property type="match status" value="2"/>
</dbReference>
<dbReference type="EMBL" id="MZGT01000009">
    <property type="protein sequence ID" value="OPJ65286.1"/>
    <property type="molecule type" value="Genomic_DNA"/>
</dbReference>
<dbReference type="PANTHER" id="PTHR35864:SF1">
    <property type="entry name" value="ZINC METALLOPROTEASE YWHC-RELATED"/>
    <property type="match status" value="1"/>
</dbReference>
<dbReference type="AlphaFoldDB" id="A0A1V4IZD8"/>
<evidence type="ECO:0000256" key="11">
    <source>
        <dbReference type="ARBA" id="ARBA00023049"/>
    </source>
</evidence>
<evidence type="ECO:0000259" key="14">
    <source>
        <dbReference type="Pfam" id="PF02163"/>
    </source>
</evidence>
<dbReference type="Proteomes" id="UP000191056">
    <property type="component" value="Unassembled WGS sequence"/>
</dbReference>
<dbReference type="STRING" id="225345.CLCHR_08620"/>
<dbReference type="InterPro" id="IPR008915">
    <property type="entry name" value="Peptidase_M50"/>
</dbReference>
<reference evidence="15 16" key="1">
    <citation type="submission" date="2017-03" db="EMBL/GenBank/DDBJ databases">
        <title>Genome sequence of Clostridium chromiireducens DSM 23318.</title>
        <authorList>
            <person name="Poehlein A."/>
            <person name="Daniel R."/>
        </authorList>
    </citation>
    <scope>NUCLEOTIDE SEQUENCE [LARGE SCALE GENOMIC DNA]</scope>
    <source>
        <strain evidence="15 16">DSM 23318</strain>
    </source>
</reference>
<keyword evidence="10 13" id="KW-1133">Transmembrane helix</keyword>
<comment type="caution">
    <text evidence="15">The sequence shown here is derived from an EMBL/GenBank/DDBJ whole genome shotgun (WGS) entry which is preliminary data.</text>
</comment>
<evidence type="ECO:0000256" key="10">
    <source>
        <dbReference type="ARBA" id="ARBA00022989"/>
    </source>
</evidence>
<evidence type="ECO:0000256" key="1">
    <source>
        <dbReference type="ARBA" id="ARBA00001947"/>
    </source>
</evidence>
<gene>
    <name evidence="15" type="ORF">CLCHR_08620</name>
</gene>
<comment type="similarity">
    <text evidence="3">Belongs to the peptidase M50B family.</text>
</comment>
<dbReference type="RefSeq" id="WP_079438454.1">
    <property type="nucleotide sequence ID" value="NZ_MZGT01000009.1"/>
</dbReference>
<keyword evidence="16" id="KW-1185">Reference proteome</keyword>
<dbReference type="InterPro" id="IPR044537">
    <property type="entry name" value="Rip2-like"/>
</dbReference>
<keyword evidence="9" id="KW-0862">Zinc</keyword>
<dbReference type="GO" id="GO:0005886">
    <property type="term" value="C:plasma membrane"/>
    <property type="evidence" value="ECO:0007669"/>
    <property type="project" value="UniProtKB-SubCell"/>
</dbReference>
<evidence type="ECO:0000256" key="3">
    <source>
        <dbReference type="ARBA" id="ARBA00007931"/>
    </source>
</evidence>
<evidence type="ECO:0000313" key="16">
    <source>
        <dbReference type="Proteomes" id="UP000191056"/>
    </source>
</evidence>
<dbReference type="GO" id="GO:0046872">
    <property type="term" value="F:metal ion binding"/>
    <property type="evidence" value="ECO:0007669"/>
    <property type="project" value="UniProtKB-KW"/>
</dbReference>
<comment type="cofactor">
    <cofactor evidence="1">
        <name>Zn(2+)</name>
        <dbReference type="ChEBI" id="CHEBI:29105"/>
    </cofactor>
</comment>
<feature type="transmembrane region" description="Helical" evidence="13">
    <location>
        <begin position="94"/>
        <end position="117"/>
    </location>
</feature>
<keyword evidence="5" id="KW-0645">Protease</keyword>
<evidence type="ECO:0000313" key="15">
    <source>
        <dbReference type="EMBL" id="OPJ65286.1"/>
    </source>
</evidence>
<feature type="transmembrane region" description="Helical" evidence="13">
    <location>
        <begin position="138"/>
        <end position="156"/>
    </location>
</feature>
<dbReference type="PANTHER" id="PTHR35864">
    <property type="entry name" value="ZINC METALLOPROTEASE MJ0611-RELATED"/>
    <property type="match status" value="1"/>
</dbReference>
<dbReference type="GO" id="GO:0008237">
    <property type="term" value="F:metallopeptidase activity"/>
    <property type="evidence" value="ECO:0007669"/>
    <property type="project" value="UniProtKB-KW"/>
</dbReference>
<organism evidence="15 16">
    <name type="scientific">Clostridium chromiireducens</name>
    <dbReference type="NCBI Taxonomy" id="225345"/>
    <lineage>
        <taxon>Bacteria</taxon>
        <taxon>Bacillati</taxon>
        <taxon>Bacillota</taxon>
        <taxon>Clostridia</taxon>
        <taxon>Eubacteriales</taxon>
        <taxon>Clostridiaceae</taxon>
        <taxon>Clostridium</taxon>
    </lineage>
</organism>
<evidence type="ECO:0000256" key="12">
    <source>
        <dbReference type="ARBA" id="ARBA00023136"/>
    </source>
</evidence>
<evidence type="ECO:0000256" key="13">
    <source>
        <dbReference type="SAM" id="Phobius"/>
    </source>
</evidence>
<feature type="transmembrane region" description="Helical" evidence="13">
    <location>
        <begin position="55"/>
        <end position="74"/>
    </location>
</feature>
<evidence type="ECO:0000256" key="6">
    <source>
        <dbReference type="ARBA" id="ARBA00022692"/>
    </source>
</evidence>
<comment type="subcellular location">
    <subcellularLocation>
        <location evidence="2">Cell membrane</location>
        <topology evidence="2">Multi-pass membrane protein</topology>
    </subcellularLocation>
</comment>
<sequence length="218" mass="24913">MNSLFNIQQTIYDKIILIPAILIAFTFHEYAHAFVADKLGDKTPRFQGRLNLNPITHIDPVGFILVLLFGFGWAKPVQTNPSAYKNYYKDDLKVSLAGPAANFLVSIVATIVLVLFVRFGHGIPMALYRVLESMIYSILTLNVFLGLFNLIPVPPLDGFSILRDLYPKVFYKYENMYYQYQMIIMMVLIFVGGRIIQIPGRIIINMLYSFGNLILNFL</sequence>
<keyword evidence="11" id="KW-0482">Metalloprotease</keyword>
<evidence type="ECO:0000256" key="8">
    <source>
        <dbReference type="ARBA" id="ARBA00022801"/>
    </source>
</evidence>
<feature type="transmembrane region" description="Helical" evidence="13">
    <location>
        <begin position="15"/>
        <end position="35"/>
    </location>
</feature>
<name>A0A1V4IZD8_9CLOT</name>
<feature type="domain" description="Peptidase M50" evidence="14">
    <location>
        <begin position="18"/>
        <end position="117"/>
    </location>
</feature>
<evidence type="ECO:0000256" key="7">
    <source>
        <dbReference type="ARBA" id="ARBA00022723"/>
    </source>
</evidence>
<evidence type="ECO:0000256" key="5">
    <source>
        <dbReference type="ARBA" id="ARBA00022670"/>
    </source>
</evidence>
<protein>
    <submittedName>
        <fullName evidence="15">Peptidase family M50</fullName>
    </submittedName>
</protein>
<keyword evidence="6 13" id="KW-0812">Transmembrane</keyword>
<dbReference type="CDD" id="cd06158">
    <property type="entry name" value="S2P-M50_like_1"/>
    <property type="match status" value="1"/>
</dbReference>
<evidence type="ECO:0000256" key="9">
    <source>
        <dbReference type="ARBA" id="ARBA00022833"/>
    </source>
</evidence>
<keyword evidence="12 13" id="KW-0472">Membrane</keyword>
<dbReference type="InterPro" id="IPR052348">
    <property type="entry name" value="Metallopeptidase_M50B"/>
</dbReference>
<accession>A0A1V4IZD8</accession>
<evidence type="ECO:0000256" key="2">
    <source>
        <dbReference type="ARBA" id="ARBA00004651"/>
    </source>
</evidence>
<feature type="domain" description="Peptidase M50" evidence="14">
    <location>
        <begin position="131"/>
        <end position="188"/>
    </location>
</feature>
<dbReference type="OrthoDB" id="9800627at2"/>
<dbReference type="GO" id="GO:0006508">
    <property type="term" value="P:proteolysis"/>
    <property type="evidence" value="ECO:0007669"/>
    <property type="project" value="UniProtKB-KW"/>
</dbReference>